<feature type="region of interest" description="Disordered" evidence="1">
    <location>
        <begin position="1"/>
        <end position="57"/>
    </location>
</feature>
<comment type="caution">
    <text evidence="2">The sequence shown here is derived from an EMBL/GenBank/DDBJ whole genome shotgun (WGS) entry which is preliminary data.</text>
</comment>
<feature type="compositionally biased region" description="Polar residues" evidence="1">
    <location>
        <begin position="33"/>
        <end position="44"/>
    </location>
</feature>
<sequence>MTLCRGIHDALRPARPSGTSAERRVLRGRNRRYCQTSPNRTNGTPREARGPCTTSLSPSVATCLPVARLRRSRATGRMREAGAQAAAGRVAEGAPSPGPDGVAPLFRRRNMA</sequence>
<evidence type="ECO:0000313" key="2">
    <source>
        <dbReference type="EMBL" id="GGT46006.1"/>
    </source>
</evidence>
<dbReference type="EMBL" id="BMQQ01000018">
    <property type="protein sequence ID" value="GGT46006.1"/>
    <property type="molecule type" value="Genomic_DNA"/>
</dbReference>
<feature type="compositionally biased region" description="Basic and acidic residues" evidence="1">
    <location>
        <begin position="1"/>
        <end position="12"/>
    </location>
</feature>
<name>A0A918LSB9_9ACTN</name>
<feature type="compositionally biased region" description="Low complexity" evidence="1">
    <location>
        <begin position="81"/>
        <end position="94"/>
    </location>
</feature>
<keyword evidence="3" id="KW-1185">Reference proteome</keyword>
<dbReference type="Proteomes" id="UP000619486">
    <property type="component" value="Unassembled WGS sequence"/>
</dbReference>
<evidence type="ECO:0000313" key="3">
    <source>
        <dbReference type="Proteomes" id="UP000619486"/>
    </source>
</evidence>
<proteinExistence type="predicted"/>
<feature type="region of interest" description="Disordered" evidence="1">
    <location>
        <begin position="74"/>
        <end position="112"/>
    </location>
</feature>
<reference evidence="2" key="2">
    <citation type="submission" date="2020-09" db="EMBL/GenBank/DDBJ databases">
        <authorList>
            <person name="Sun Q."/>
            <person name="Ohkuma M."/>
        </authorList>
    </citation>
    <scope>NUCLEOTIDE SEQUENCE</scope>
    <source>
        <strain evidence="2">JCM 3172</strain>
    </source>
</reference>
<accession>A0A918LSB9</accession>
<gene>
    <name evidence="2" type="ORF">GCM10014713_44900</name>
</gene>
<organism evidence="2 3">
    <name type="scientific">Streptomyces purpureus</name>
    <dbReference type="NCBI Taxonomy" id="1951"/>
    <lineage>
        <taxon>Bacteria</taxon>
        <taxon>Bacillati</taxon>
        <taxon>Actinomycetota</taxon>
        <taxon>Actinomycetes</taxon>
        <taxon>Kitasatosporales</taxon>
        <taxon>Streptomycetaceae</taxon>
        <taxon>Streptomyces</taxon>
    </lineage>
</organism>
<evidence type="ECO:0000256" key="1">
    <source>
        <dbReference type="SAM" id="MobiDB-lite"/>
    </source>
</evidence>
<dbReference type="AlphaFoldDB" id="A0A918LSB9"/>
<protein>
    <submittedName>
        <fullName evidence="2">Uncharacterized protein</fullName>
    </submittedName>
</protein>
<reference evidence="2" key="1">
    <citation type="journal article" date="2014" name="Int. J. Syst. Evol. Microbiol.">
        <title>Complete genome sequence of Corynebacterium casei LMG S-19264T (=DSM 44701T), isolated from a smear-ripened cheese.</title>
        <authorList>
            <consortium name="US DOE Joint Genome Institute (JGI-PGF)"/>
            <person name="Walter F."/>
            <person name="Albersmeier A."/>
            <person name="Kalinowski J."/>
            <person name="Ruckert C."/>
        </authorList>
    </citation>
    <scope>NUCLEOTIDE SEQUENCE</scope>
    <source>
        <strain evidence="2">JCM 3172</strain>
    </source>
</reference>